<protein>
    <recommendedName>
        <fullName evidence="1">STAS domain-containing protein</fullName>
    </recommendedName>
</protein>
<accession>A0A8J3PQ13</accession>
<organism evidence="2 3">
    <name type="scientific">Planosporangium flavigriseum</name>
    <dbReference type="NCBI Taxonomy" id="373681"/>
    <lineage>
        <taxon>Bacteria</taxon>
        <taxon>Bacillati</taxon>
        <taxon>Actinomycetota</taxon>
        <taxon>Actinomycetes</taxon>
        <taxon>Micromonosporales</taxon>
        <taxon>Micromonosporaceae</taxon>
        <taxon>Planosporangium</taxon>
    </lineage>
</organism>
<evidence type="ECO:0000313" key="3">
    <source>
        <dbReference type="Proteomes" id="UP000653674"/>
    </source>
</evidence>
<dbReference type="Gene3D" id="3.30.750.24">
    <property type="entry name" value="STAS domain"/>
    <property type="match status" value="1"/>
</dbReference>
<sequence>MDVLVTDHRPSGATVVTPVGQLDIDTGSRLRATFDELRARSVVRVVVDLGELTYCDSSGLSALVLARNYCTDAGGYLRLAVLSPFVLTLLTDLGIARTVPIYRSVGAACVGDLDALIAVASRQSPWLVPNQARRRANSRANSDHAGRAVYGRRPVAPARSLQTAVWTRSA</sequence>
<dbReference type="InterPro" id="IPR002645">
    <property type="entry name" value="STAS_dom"/>
</dbReference>
<reference evidence="2" key="1">
    <citation type="submission" date="2021-01" db="EMBL/GenBank/DDBJ databases">
        <title>Whole genome shotgun sequence of Planosporangium flavigriseum NBRC 105377.</title>
        <authorList>
            <person name="Komaki H."/>
            <person name="Tamura T."/>
        </authorList>
    </citation>
    <scope>NUCLEOTIDE SEQUENCE</scope>
    <source>
        <strain evidence="2">NBRC 105377</strain>
    </source>
</reference>
<evidence type="ECO:0000313" key="2">
    <source>
        <dbReference type="EMBL" id="GIG75596.1"/>
    </source>
</evidence>
<dbReference type="CDD" id="cd07043">
    <property type="entry name" value="STAS_anti-anti-sigma_factors"/>
    <property type="match status" value="1"/>
</dbReference>
<feature type="domain" description="STAS" evidence="1">
    <location>
        <begin position="12"/>
        <end position="108"/>
    </location>
</feature>
<dbReference type="EMBL" id="BONU01000034">
    <property type="protein sequence ID" value="GIG75596.1"/>
    <property type="molecule type" value="Genomic_DNA"/>
</dbReference>
<dbReference type="PANTHER" id="PTHR33495">
    <property type="entry name" value="ANTI-SIGMA FACTOR ANTAGONIST TM_1081-RELATED-RELATED"/>
    <property type="match status" value="1"/>
</dbReference>
<dbReference type="GO" id="GO:0043856">
    <property type="term" value="F:anti-sigma factor antagonist activity"/>
    <property type="evidence" value="ECO:0007669"/>
    <property type="project" value="TreeGrafter"/>
</dbReference>
<evidence type="ECO:0000259" key="1">
    <source>
        <dbReference type="PROSITE" id="PS50801"/>
    </source>
</evidence>
<dbReference type="SUPFAM" id="SSF52091">
    <property type="entry name" value="SpoIIaa-like"/>
    <property type="match status" value="1"/>
</dbReference>
<dbReference type="Proteomes" id="UP000653674">
    <property type="component" value="Unassembled WGS sequence"/>
</dbReference>
<dbReference type="InterPro" id="IPR036513">
    <property type="entry name" value="STAS_dom_sf"/>
</dbReference>
<dbReference type="AlphaFoldDB" id="A0A8J3PQ13"/>
<dbReference type="PANTHER" id="PTHR33495:SF2">
    <property type="entry name" value="ANTI-SIGMA FACTOR ANTAGONIST TM_1081-RELATED"/>
    <property type="match status" value="1"/>
</dbReference>
<comment type="caution">
    <text evidence="2">The sequence shown here is derived from an EMBL/GenBank/DDBJ whole genome shotgun (WGS) entry which is preliminary data.</text>
</comment>
<gene>
    <name evidence="2" type="ORF">Pfl04_40000</name>
</gene>
<dbReference type="Pfam" id="PF01740">
    <property type="entry name" value="STAS"/>
    <property type="match status" value="1"/>
</dbReference>
<name>A0A8J3PQ13_9ACTN</name>
<proteinExistence type="predicted"/>
<keyword evidence="3" id="KW-1185">Reference proteome</keyword>
<dbReference type="RefSeq" id="WP_168077927.1">
    <property type="nucleotide sequence ID" value="NZ_BAAAQJ010000030.1"/>
</dbReference>
<dbReference type="PROSITE" id="PS50801">
    <property type="entry name" value="STAS"/>
    <property type="match status" value="1"/>
</dbReference>